<comment type="caution">
    <text evidence="2">The sequence shown here is derived from an EMBL/GenBank/DDBJ whole genome shotgun (WGS) entry which is preliminary data.</text>
</comment>
<dbReference type="Gene3D" id="3.40.50.280">
    <property type="entry name" value="Cobalamin-binding domain"/>
    <property type="match status" value="1"/>
</dbReference>
<dbReference type="GO" id="GO:0046872">
    <property type="term" value="F:metal ion binding"/>
    <property type="evidence" value="ECO:0007669"/>
    <property type="project" value="InterPro"/>
</dbReference>
<dbReference type="InterPro" id="IPR036724">
    <property type="entry name" value="Cobalamin-bd_sf"/>
</dbReference>
<gene>
    <name evidence="2" type="ORF">IAC50_08510</name>
</gene>
<dbReference type="SUPFAM" id="SSF52242">
    <property type="entry name" value="Cobalamin (vitamin B12)-binding domain"/>
    <property type="match status" value="1"/>
</dbReference>
<reference evidence="2" key="2">
    <citation type="journal article" date="2021" name="PeerJ">
        <title>Extensive microbial diversity within the chicken gut microbiome revealed by metagenomics and culture.</title>
        <authorList>
            <person name="Gilroy R."/>
            <person name="Ravi A."/>
            <person name="Getino M."/>
            <person name="Pursley I."/>
            <person name="Horton D.L."/>
            <person name="Alikhan N.F."/>
            <person name="Baker D."/>
            <person name="Gharbi K."/>
            <person name="Hall N."/>
            <person name="Watson M."/>
            <person name="Adriaenssens E.M."/>
            <person name="Foster-Nyarko E."/>
            <person name="Jarju S."/>
            <person name="Secka A."/>
            <person name="Antonio M."/>
            <person name="Oren A."/>
            <person name="Chaudhuri R.R."/>
            <person name="La Ragione R."/>
            <person name="Hildebrand F."/>
            <person name="Pallen M.J."/>
        </authorList>
    </citation>
    <scope>NUCLEOTIDE SEQUENCE</scope>
    <source>
        <strain evidence="2">ChiHcec3-6078</strain>
    </source>
</reference>
<sequence length="591" mass="66745">MKEVLDQTNREYLRSLIPENMPDWRKSWEEGYKIGRELEIKETPFMKKYGVKSDAEYRLKMAAEGKLTWQINMGLATVDDEVAGLREAEKFNEETGLNISFAHQLPKTIVGTPKDKREGIPVALGYDLNEPEDWERITMASTVQVVFADDHLGYPNAVETTINSLRAGSMYQGMFGMFHQVAPGCPDEVWNMNENVKALGIVAAKYDDRVIVNSNQDDSLPAYCMDLASYLAWAKWERYVVTDLCKARYAFSFGNLTSNLIHKAAMWLAASDTFKKDDQPGIEFIYPNTVDHWDHHLHSNYGFQIPEALMAVLLERKFKTGASFLSVPISEKVAIPTVEEMLDMTGACQRTVEQAPYYEQLIDWTVIEELRDKIKEFSDVMFDNFMTGMKEAGIDTTNPIEMMVVLKKMDPTKFEKLFHPSIVNEGKERVAPLLPAALWSAAEKMAVDIIDRYKGTETAERLKNRRICVVSGDLHYFGLYVITRALESLGADVIDGGTSMEAVDVLDIADEYGVEDICVSLHNGQALPYARALKELSEARGEKRNFYLGGVLTSFINEGDDVPSDVTENIREMGLNTTESVNELIERLAAR</sequence>
<dbReference type="GO" id="GO:0031419">
    <property type="term" value="F:cobalamin binding"/>
    <property type="evidence" value="ECO:0007669"/>
    <property type="project" value="InterPro"/>
</dbReference>
<dbReference type="EMBL" id="DVMP01000155">
    <property type="protein sequence ID" value="HIU26518.1"/>
    <property type="molecule type" value="Genomic_DNA"/>
</dbReference>
<dbReference type="CDD" id="cd02065">
    <property type="entry name" value="B12-binding_like"/>
    <property type="match status" value="1"/>
</dbReference>
<reference evidence="2" key="1">
    <citation type="submission" date="2020-10" db="EMBL/GenBank/DDBJ databases">
        <authorList>
            <person name="Gilroy R."/>
        </authorList>
    </citation>
    <scope>NUCLEOTIDE SEQUENCE</scope>
    <source>
        <strain evidence="2">ChiHcec3-6078</strain>
    </source>
</reference>
<protein>
    <recommendedName>
        <fullName evidence="1">B12-binding domain-containing protein</fullName>
    </recommendedName>
</protein>
<dbReference type="InterPro" id="IPR006158">
    <property type="entry name" value="Cobalamin-bd"/>
</dbReference>
<organism evidence="2 3">
    <name type="scientific">Candidatus Allocopromorpha excrementigallinarum</name>
    <dbReference type="NCBI Taxonomy" id="2840742"/>
    <lineage>
        <taxon>Bacteria</taxon>
        <taxon>Bacillati</taxon>
        <taxon>Bacillota</taxon>
        <taxon>Clostridia</taxon>
        <taxon>Eubacteriales</taxon>
        <taxon>Eubacteriaceae</taxon>
        <taxon>Eubacteriaceae incertae sedis</taxon>
        <taxon>Candidatus Allocopromorpha</taxon>
    </lineage>
</organism>
<dbReference type="AlphaFoldDB" id="A0A9D1I1G9"/>
<dbReference type="Proteomes" id="UP000824090">
    <property type="component" value="Unassembled WGS sequence"/>
</dbReference>
<dbReference type="PROSITE" id="PS51332">
    <property type="entry name" value="B12_BINDING"/>
    <property type="match status" value="1"/>
</dbReference>
<proteinExistence type="predicted"/>
<feature type="domain" description="B12-binding" evidence="1">
    <location>
        <begin position="462"/>
        <end position="591"/>
    </location>
</feature>
<evidence type="ECO:0000259" key="1">
    <source>
        <dbReference type="PROSITE" id="PS51332"/>
    </source>
</evidence>
<evidence type="ECO:0000313" key="2">
    <source>
        <dbReference type="EMBL" id="HIU26518.1"/>
    </source>
</evidence>
<evidence type="ECO:0000313" key="3">
    <source>
        <dbReference type="Proteomes" id="UP000824090"/>
    </source>
</evidence>
<name>A0A9D1I1G9_9FIRM</name>
<accession>A0A9D1I1G9</accession>